<sequence length="68" mass="7487">MSDMAVHGTWRLGNGIERILCSSTAAMCHQMRKAAQERINSFVSPLAVTMGRDVRETEPAGILYCMGE</sequence>
<gene>
    <name evidence="1" type="ORF">I7I53_03733</name>
</gene>
<dbReference type="Proteomes" id="UP000663419">
    <property type="component" value="Chromosome 4"/>
</dbReference>
<name>A0A8A1LUY4_AJEC8</name>
<protein>
    <submittedName>
        <fullName evidence="1">Uncharacterized protein</fullName>
    </submittedName>
</protein>
<dbReference type="EMBL" id="CP069105">
    <property type="protein sequence ID" value="QSS55757.1"/>
    <property type="molecule type" value="Genomic_DNA"/>
</dbReference>
<dbReference type="AlphaFoldDB" id="A0A8A1LUY4"/>
<proteinExistence type="predicted"/>
<accession>A0A8A1LUY4</accession>
<dbReference type="VEuPathDB" id="FungiDB:I7I53_03733"/>
<reference evidence="1" key="1">
    <citation type="submission" date="2021-01" db="EMBL/GenBank/DDBJ databases">
        <title>Chromosome-level genome assembly of a human fungal pathogen reveals clustering of transcriptionally co-regulated genes.</title>
        <authorList>
            <person name="Voorhies M."/>
            <person name="Cohen S."/>
            <person name="Shea T.P."/>
            <person name="Petrus S."/>
            <person name="Munoz J.F."/>
            <person name="Poplawski S."/>
            <person name="Goldman W.E."/>
            <person name="Michael T."/>
            <person name="Cuomo C.A."/>
            <person name="Sil A."/>
            <person name="Beyhan S."/>
        </authorList>
    </citation>
    <scope>NUCLEOTIDE SEQUENCE</scope>
    <source>
        <strain evidence="1">H88</strain>
    </source>
</reference>
<organism evidence="1 2">
    <name type="scientific">Ajellomyces capsulatus (strain H88)</name>
    <name type="common">Darling's disease fungus</name>
    <name type="synonym">Histoplasma capsulatum</name>
    <dbReference type="NCBI Taxonomy" id="544711"/>
    <lineage>
        <taxon>Eukaryota</taxon>
        <taxon>Fungi</taxon>
        <taxon>Dikarya</taxon>
        <taxon>Ascomycota</taxon>
        <taxon>Pezizomycotina</taxon>
        <taxon>Eurotiomycetes</taxon>
        <taxon>Eurotiomycetidae</taxon>
        <taxon>Onygenales</taxon>
        <taxon>Ajellomycetaceae</taxon>
        <taxon>Histoplasma</taxon>
    </lineage>
</organism>
<evidence type="ECO:0000313" key="1">
    <source>
        <dbReference type="EMBL" id="QSS55757.1"/>
    </source>
</evidence>
<evidence type="ECO:0000313" key="2">
    <source>
        <dbReference type="Proteomes" id="UP000663419"/>
    </source>
</evidence>